<reference evidence="13" key="1">
    <citation type="submission" date="2016-10" db="EMBL/GenBank/DDBJ databases">
        <authorList>
            <person name="Varghese N."/>
            <person name="Submissions S."/>
        </authorList>
    </citation>
    <scope>NUCLEOTIDE SEQUENCE [LARGE SCALE GENOMIC DNA]</scope>
    <source>
        <strain evidence="13">DSM 11706</strain>
    </source>
</reference>
<comment type="catalytic activity">
    <reaction evidence="1 8">
        <text>alpha-D-glucose = beta-D-glucose</text>
        <dbReference type="Rhea" id="RHEA:10264"/>
        <dbReference type="ChEBI" id="CHEBI:15903"/>
        <dbReference type="ChEBI" id="CHEBI:17925"/>
        <dbReference type="EC" id="5.1.3.3"/>
    </reaction>
</comment>
<dbReference type="InterPro" id="IPR015443">
    <property type="entry name" value="Aldose_1-epimerase"/>
</dbReference>
<evidence type="ECO:0000256" key="5">
    <source>
        <dbReference type="ARBA" id="ARBA00014165"/>
    </source>
</evidence>
<dbReference type="Gene3D" id="2.70.98.10">
    <property type="match status" value="1"/>
</dbReference>
<evidence type="ECO:0000256" key="6">
    <source>
        <dbReference type="ARBA" id="ARBA00023235"/>
    </source>
</evidence>
<dbReference type="GO" id="GO:0033499">
    <property type="term" value="P:galactose catabolic process via UDP-galactose, Leloir pathway"/>
    <property type="evidence" value="ECO:0007669"/>
    <property type="project" value="TreeGrafter"/>
</dbReference>
<dbReference type="InterPro" id="IPR018052">
    <property type="entry name" value="Ald1_epimerase_CS"/>
</dbReference>
<dbReference type="PANTHER" id="PTHR10091">
    <property type="entry name" value="ALDOSE-1-EPIMERASE"/>
    <property type="match status" value="1"/>
</dbReference>
<dbReference type="NCBIfam" id="NF008277">
    <property type="entry name" value="PRK11055.1"/>
    <property type="match status" value="1"/>
</dbReference>
<evidence type="ECO:0000256" key="10">
    <source>
        <dbReference type="PIRSR" id="PIRSR005096-2"/>
    </source>
</evidence>
<organism evidence="12 13">
    <name type="scientific">Psychrobacillus psychrotolerans</name>
    <dbReference type="NCBI Taxonomy" id="126156"/>
    <lineage>
        <taxon>Bacteria</taxon>
        <taxon>Bacillati</taxon>
        <taxon>Bacillota</taxon>
        <taxon>Bacilli</taxon>
        <taxon>Bacillales</taxon>
        <taxon>Bacillaceae</taxon>
        <taxon>Psychrobacillus</taxon>
    </lineage>
</organism>
<dbReference type="PANTHER" id="PTHR10091:SF0">
    <property type="entry name" value="GALACTOSE MUTAROTASE"/>
    <property type="match status" value="1"/>
</dbReference>
<dbReference type="SUPFAM" id="SSF74650">
    <property type="entry name" value="Galactose mutarotase-like"/>
    <property type="match status" value="1"/>
</dbReference>
<evidence type="ECO:0000313" key="12">
    <source>
        <dbReference type="EMBL" id="SFQ36135.1"/>
    </source>
</evidence>
<feature type="binding site" evidence="11">
    <location>
        <begin position="180"/>
        <end position="182"/>
    </location>
    <ligand>
        <name>beta-D-galactose</name>
        <dbReference type="ChEBI" id="CHEBI:27667"/>
    </ligand>
</feature>
<dbReference type="STRING" id="126156.SAMN05421670_1755"/>
<feature type="active site" description="Proton donor" evidence="9">
    <location>
        <position position="180"/>
    </location>
</feature>
<feature type="active site" description="Proton acceptor" evidence="9">
    <location>
        <position position="314"/>
    </location>
</feature>
<dbReference type="EMBL" id="FOXU01000002">
    <property type="protein sequence ID" value="SFQ36135.1"/>
    <property type="molecule type" value="Genomic_DNA"/>
</dbReference>
<keyword evidence="6 8" id="KW-0413">Isomerase</keyword>
<keyword evidence="13" id="KW-1185">Reference proteome</keyword>
<evidence type="ECO:0000256" key="3">
    <source>
        <dbReference type="ARBA" id="ARBA00006206"/>
    </source>
</evidence>
<gene>
    <name evidence="12" type="ORF">SAMN05421670_1755</name>
</gene>
<comment type="pathway">
    <text evidence="2 8">Carbohydrate metabolism; hexose metabolism.</text>
</comment>
<accession>A0A1I5XW32</accession>
<evidence type="ECO:0000256" key="2">
    <source>
        <dbReference type="ARBA" id="ARBA00005028"/>
    </source>
</evidence>
<dbReference type="OrthoDB" id="9779408at2"/>
<dbReference type="GO" id="GO:0030246">
    <property type="term" value="F:carbohydrate binding"/>
    <property type="evidence" value="ECO:0007669"/>
    <property type="project" value="InterPro"/>
</dbReference>
<dbReference type="Proteomes" id="UP000198734">
    <property type="component" value="Unassembled WGS sequence"/>
</dbReference>
<dbReference type="GO" id="GO:0004034">
    <property type="term" value="F:aldose 1-epimerase activity"/>
    <property type="evidence" value="ECO:0007669"/>
    <property type="project" value="UniProtKB-EC"/>
</dbReference>
<evidence type="ECO:0000256" key="9">
    <source>
        <dbReference type="PIRSR" id="PIRSR005096-1"/>
    </source>
</evidence>
<protein>
    <recommendedName>
        <fullName evidence="5 8">Aldose 1-epimerase</fullName>
        <ecNumber evidence="4 8">5.1.3.3</ecNumber>
    </recommendedName>
</protein>
<evidence type="ECO:0000256" key="4">
    <source>
        <dbReference type="ARBA" id="ARBA00013185"/>
    </source>
</evidence>
<evidence type="ECO:0000256" key="7">
    <source>
        <dbReference type="ARBA" id="ARBA00023277"/>
    </source>
</evidence>
<evidence type="ECO:0000256" key="1">
    <source>
        <dbReference type="ARBA" id="ARBA00001614"/>
    </source>
</evidence>
<comment type="similarity">
    <text evidence="3 8">Belongs to the aldose epimerase family.</text>
</comment>
<dbReference type="EC" id="5.1.3.3" evidence="4 8"/>
<dbReference type="PROSITE" id="PS00545">
    <property type="entry name" value="ALDOSE_1_EPIMERASE"/>
    <property type="match status" value="1"/>
</dbReference>
<feature type="binding site" evidence="10">
    <location>
        <position position="253"/>
    </location>
    <ligand>
        <name>beta-D-galactose</name>
        <dbReference type="ChEBI" id="CHEBI:27667"/>
    </ligand>
</feature>
<evidence type="ECO:0000256" key="8">
    <source>
        <dbReference type="PIRNR" id="PIRNR005096"/>
    </source>
</evidence>
<proteinExistence type="inferred from homology"/>
<dbReference type="UniPathway" id="UPA00242"/>
<dbReference type="InterPro" id="IPR008183">
    <property type="entry name" value="Aldose_1/G6P_1-epimerase"/>
</dbReference>
<keyword evidence="7 8" id="KW-0119">Carbohydrate metabolism</keyword>
<name>A0A1I5XW32_9BACI</name>
<dbReference type="GO" id="GO:0006006">
    <property type="term" value="P:glucose metabolic process"/>
    <property type="evidence" value="ECO:0007669"/>
    <property type="project" value="TreeGrafter"/>
</dbReference>
<dbReference type="AlphaFoldDB" id="A0A1I5XW32"/>
<evidence type="ECO:0000256" key="11">
    <source>
        <dbReference type="PIRSR" id="PIRSR005096-3"/>
    </source>
</evidence>
<sequence length="352" mass="39192">MSVTEKLFGYINGLPVTLFTVRNNNGFEVSCMNYGCVITKVLASDRTGQYENVVLGYDTLEEYDHNPKYLGAVVGRVAGRISGDSFCIGEDIYNLQKNDKNNHIHGGLNGFSHTIWNATVLEGDQDTTIEFTYLSADGEEGYPGNLEMKVNYTILHEEDTLLITYTGISDKDTLVNVTNHSYFNLSGNLKRDVLGHALTMDSPLYLELNEEFLPTGNIVPVENSVFDFREGRKIMDGVASVHPQNVLVGNGYDHPFLFTENELNAMLLTESESGRKLVVETTESAVVFYTGNNMGNTEIMRGEELRDYLGLCLETQGPPDSIHHPHFLSSILRAGDEYMTTTIYSFGVIAEE</sequence>
<dbReference type="PIRSF" id="PIRSF005096">
    <property type="entry name" value="GALM"/>
    <property type="match status" value="1"/>
</dbReference>
<evidence type="ECO:0000313" key="13">
    <source>
        <dbReference type="Proteomes" id="UP000198734"/>
    </source>
</evidence>
<dbReference type="InterPro" id="IPR011013">
    <property type="entry name" value="Gal_mutarotase_sf_dom"/>
</dbReference>
<dbReference type="InterPro" id="IPR047215">
    <property type="entry name" value="Galactose_mutarotase-like"/>
</dbReference>
<dbReference type="Pfam" id="PF01263">
    <property type="entry name" value="Aldose_epim"/>
    <property type="match status" value="1"/>
</dbReference>
<dbReference type="InterPro" id="IPR014718">
    <property type="entry name" value="GH-type_carb-bd"/>
</dbReference>
<dbReference type="CDD" id="cd09019">
    <property type="entry name" value="galactose_mutarotase_like"/>
    <property type="match status" value="1"/>
</dbReference>